<comment type="caution">
    <text evidence="2">Lacks conserved residue(s) required for the propagation of feature annotation.</text>
</comment>
<evidence type="ECO:0000256" key="3">
    <source>
        <dbReference type="SAM" id="SignalP"/>
    </source>
</evidence>
<dbReference type="InterPro" id="IPR036857">
    <property type="entry name" value="Thyroglobulin_1_sf"/>
</dbReference>
<proteinExistence type="predicted"/>
<feature type="signal peptide" evidence="3">
    <location>
        <begin position="1"/>
        <end position="21"/>
    </location>
</feature>
<keyword evidence="3" id="KW-0732">Signal</keyword>
<evidence type="ECO:0000313" key="5">
    <source>
        <dbReference type="EMBL" id="CAK8679693.1"/>
    </source>
</evidence>
<accession>A0ABP0FL17</accession>
<keyword evidence="6" id="KW-1185">Reference proteome</keyword>
<dbReference type="SUPFAM" id="SSF57610">
    <property type="entry name" value="Thyroglobulin type-1 domain"/>
    <property type="match status" value="1"/>
</dbReference>
<gene>
    <name evidence="5" type="ORF">CVLEPA_LOCUS9946</name>
</gene>
<dbReference type="Pfam" id="PF00086">
    <property type="entry name" value="Thyroglobulin_1"/>
    <property type="match status" value="1"/>
</dbReference>
<keyword evidence="1" id="KW-1015">Disulfide bond</keyword>
<organism evidence="5 6">
    <name type="scientific">Clavelina lepadiformis</name>
    <name type="common">Light-bulb sea squirt</name>
    <name type="synonym">Ascidia lepadiformis</name>
    <dbReference type="NCBI Taxonomy" id="159417"/>
    <lineage>
        <taxon>Eukaryota</taxon>
        <taxon>Metazoa</taxon>
        <taxon>Chordata</taxon>
        <taxon>Tunicata</taxon>
        <taxon>Ascidiacea</taxon>
        <taxon>Aplousobranchia</taxon>
        <taxon>Clavelinidae</taxon>
        <taxon>Clavelina</taxon>
    </lineage>
</organism>
<dbReference type="PROSITE" id="PS51162">
    <property type="entry name" value="THYROGLOBULIN_1_2"/>
    <property type="match status" value="1"/>
</dbReference>
<feature type="domain" description="Thyroglobulin type-1" evidence="4">
    <location>
        <begin position="39"/>
        <end position="122"/>
    </location>
</feature>
<evidence type="ECO:0000313" key="6">
    <source>
        <dbReference type="Proteomes" id="UP001642483"/>
    </source>
</evidence>
<feature type="chain" id="PRO_5046885284" description="Thyroglobulin type-1 domain-containing protein" evidence="3">
    <location>
        <begin position="22"/>
        <end position="125"/>
    </location>
</feature>
<dbReference type="EMBL" id="CAWYQH010000068">
    <property type="protein sequence ID" value="CAK8679693.1"/>
    <property type="molecule type" value="Genomic_DNA"/>
</dbReference>
<comment type="caution">
    <text evidence="5">The sequence shown here is derived from an EMBL/GenBank/DDBJ whole genome shotgun (WGS) entry which is preliminary data.</text>
</comment>
<evidence type="ECO:0000256" key="1">
    <source>
        <dbReference type="ARBA" id="ARBA00023157"/>
    </source>
</evidence>
<dbReference type="InterPro" id="IPR000716">
    <property type="entry name" value="Thyroglobulin_1"/>
</dbReference>
<evidence type="ECO:0000256" key="2">
    <source>
        <dbReference type="PROSITE-ProRule" id="PRU00500"/>
    </source>
</evidence>
<evidence type="ECO:0000259" key="4">
    <source>
        <dbReference type="PROSITE" id="PS51162"/>
    </source>
</evidence>
<dbReference type="Gene3D" id="4.10.800.10">
    <property type="entry name" value="Thyroglobulin type-1"/>
    <property type="match status" value="1"/>
</dbReference>
<name>A0ABP0FL17_CLALP</name>
<sequence length="125" mass="13549">MTSYLVLSLTLLVTNCVIVQCEDSLVARLITSTSPQHATTSCHEERERALWFRGSFPGLAHLLDLPQCRPDGTFEPLFCSNQSDVENQGLSLCYCVNPGTGQRVSGSVVVTAVGTSRQNIQCSAD</sequence>
<reference evidence="5 6" key="1">
    <citation type="submission" date="2024-02" db="EMBL/GenBank/DDBJ databases">
        <authorList>
            <person name="Daric V."/>
            <person name="Darras S."/>
        </authorList>
    </citation>
    <scope>NUCLEOTIDE SEQUENCE [LARGE SCALE GENOMIC DNA]</scope>
</reference>
<dbReference type="Proteomes" id="UP001642483">
    <property type="component" value="Unassembled WGS sequence"/>
</dbReference>
<protein>
    <recommendedName>
        <fullName evidence="4">Thyroglobulin type-1 domain-containing protein</fullName>
    </recommendedName>
</protein>